<comment type="similarity">
    <text evidence="1">Belongs to the class-I fumarase family.</text>
</comment>
<evidence type="ECO:0000256" key="6">
    <source>
        <dbReference type="ARBA" id="ARBA00023239"/>
    </source>
</evidence>
<dbReference type="InterPro" id="IPR004646">
    <property type="entry name" value="Fe-S_hydro-lyase_TtdA-typ_cat"/>
</dbReference>
<dbReference type="GO" id="GO:0046872">
    <property type="term" value="F:metal ion binding"/>
    <property type="evidence" value="ECO:0007669"/>
    <property type="project" value="UniProtKB-KW"/>
</dbReference>
<name>A0A644YXM5_9ZZZZ</name>
<keyword evidence="3" id="KW-0479">Metal-binding</keyword>
<dbReference type="GO" id="GO:0051539">
    <property type="term" value="F:4 iron, 4 sulfur cluster binding"/>
    <property type="evidence" value="ECO:0007669"/>
    <property type="project" value="UniProtKB-KW"/>
</dbReference>
<dbReference type="GO" id="GO:0008730">
    <property type="term" value="F:L(+)-tartrate dehydratase activity"/>
    <property type="evidence" value="ECO:0007669"/>
    <property type="project" value="UniProtKB-EC"/>
</dbReference>
<dbReference type="EMBL" id="VSSQ01006615">
    <property type="protein sequence ID" value="MPM33296.1"/>
    <property type="molecule type" value="Genomic_DNA"/>
</dbReference>
<comment type="caution">
    <text evidence="8">The sequence shown here is derived from an EMBL/GenBank/DDBJ whole genome shotgun (WGS) entry which is preliminary data.</text>
</comment>
<evidence type="ECO:0000256" key="1">
    <source>
        <dbReference type="ARBA" id="ARBA00008876"/>
    </source>
</evidence>
<feature type="domain" description="Fe-S hydro-lyase tartrate dehydratase alpha-type catalytic" evidence="7">
    <location>
        <begin position="13"/>
        <end position="278"/>
    </location>
</feature>
<organism evidence="8">
    <name type="scientific">bioreactor metagenome</name>
    <dbReference type="NCBI Taxonomy" id="1076179"/>
    <lineage>
        <taxon>unclassified sequences</taxon>
        <taxon>metagenomes</taxon>
        <taxon>ecological metagenomes</taxon>
    </lineage>
</organism>
<evidence type="ECO:0000256" key="5">
    <source>
        <dbReference type="ARBA" id="ARBA00023014"/>
    </source>
</evidence>
<evidence type="ECO:0000256" key="2">
    <source>
        <dbReference type="ARBA" id="ARBA00022485"/>
    </source>
</evidence>
<evidence type="ECO:0000259" key="7">
    <source>
        <dbReference type="Pfam" id="PF05681"/>
    </source>
</evidence>
<dbReference type="PANTHER" id="PTHR30389:SF17">
    <property type="entry name" value="L(+)-TARTRATE DEHYDRATASE SUBUNIT ALPHA-RELATED"/>
    <property type="match status" value="1"/>
</dbReference>
<keyword evidence="5" id="KW-0411">Iron-sulfur</keyword>
<keyword evidence="4" id="KW-0408">Iron</keyword>
<dbReference type="InterPro" id="IPR051208">
    <property type="entry name" value="Class-I_Fumarase/Tartrate_DH"/>
</dbReference>
<dbReference type="NCBIfam" id="NF004885">
    <property type="entry name" value="PRK06246.1"/>
    <property type="match status" value="1"/>
</dbReference>
<protein>
    <submittedName>
        <fullName evidence="8">L(+)-tartrate dehydratase subunit alpha</fullName>
        <ecNumber evidence="8">4.2.1.32</ecNumber>
    </submittedName>
</protein>
<dbReference type="AlphaFoldDB" id="A0A644YXM5"/>
<reference evidence="8" key="1">
    <citation type="submission" date="2019-08" db="EMBL/GenBank/DDBJ databases">
        <authorList>
            <person name="Kucharzyk K."/>
            <person name="Murdoch R.W."/>
            <person name="Higgins S."/>
            <person name="Loffler F."/>
        </authorList>
    </citation>
    <scope>NUCLEOTIDE SEQUENCE</scope>
</reference>
<evidence type="ECO:0000256" key="4">
    <source>
        <dbReference type="ARBA" id="ARBA00023004"/>
    </source>
</evidence>
<dbReference type="EC" id="4.2.1.32" evidence="8"/>
<keyword evidence="6 8" id="KW-0456">Lyase</keyword>
<dbReference type="NCBIfam" id="TIGR00722">
    <property type="entry name" value="ttdA_fumA_fumB"/>
    <property type="match status" value="1"/>
</dbReference>
<dbReference type="Pfam" id="PF05681">
    <property type="entry name" value="Fumerase"/>
    <property type="match status" value="1"/>
</dbReference>
<evidence type="ECO:0000256" key="3">
    <source>
        <dbReference type="ARBA" id="ARBA00022723"/>
    </source>
</evidence>
<sequence length="281" mass="29712">MTRKISASAITLLVEQLCIEACCVLAGDINNKLKSCLQTETSPLGKEILGTLIENARVAREESSPMCQDTGMTVVFVRMGQNVQVTGGFIEDAINQGVRQGYEKGYLRKSVVKDPLHRENTRDNTPAVIHYEIVPGDVFHITVSPKGFGSENKSALKMLTPSEGVEGVKRFVLETVSAAGGNPCPPIIVGVGIGGTMERAAYLSKKALLRPLDTQNPDSALAALEAELLSEINKMGIGPAGFGGTTTALGVNILTYATHIAGLPVSVNIGCHATRHAEGSL</sequence>
<evidence type="ECO:0000313" key="8">
    <source>
        <dbReference type="EMBL" id="MPM33296.1"/>
    </source>
</evidence>
<keyword evidence="2" id="KW-0004">4Fe-4S</keyword>
<accession>A0A644YXM5</accession>
<dbReference type="PANTHER" id="PTHR30389">
    <property type="entry name" value="FUMARATE HYDRATASE-RELATED"/>
    <property type="match status" value="1"/>
</dbReference>
<gene>
    <name evidence="8" type="primary">ttdA_17</name>
    <name evidence="8" type="ORF">SDC9_79866</name>
</gene>
<proteinExistence type="inferred from homology"/>